<dbReference type="GO" id="GO:0005525">
    <property type="term" value="F:GTP binding"/>
    <property type="evidence" value="ECO:0007669"/>
    <property type="project" value="UniProtKB-KW"/>
</dbReference>
<gene>
    <name evidence="9" type="ORF">NLI96_g7766</name>
</gene>
<dbReference type="GO" id="GO:0003924">
    <property type="term" value="F:GTPase activity"/>
    <property type="evidence" value="ECO:0007669"/>
    <property type="project" value="InterPro"/>
</dbReference>
<dbReference type="InterPro" id="IPR045063">
    <property type="entry name" value="Dynamin_N"/>
</dbReference>
<sequence>MGPSGILSSGTATPVPNPNTPTTPFRGRRHGASACVAPFLSLMTHDVVVTPLNKGIPRSLTLASIADQSEEPQDDDDEERFISPSNTADFHVFRLDLKLGSHGSSSSPAALVTQLEKNSIANLLDGRIAASMAHIDKLRSRVEDTSSKVLVTGDLNAGKSTFVNALLRREVMPVDQQPCTTPFCEVHDAAENSGKEKLHIPKELDSSVSSENENIRQMLRGYLSGGRSPSQSLLNNGVTDISLIDAPGLNHDSIKTIASFACQEEIVVVVFVVPAENHFAHSAKRRRRESISLPSHQ</sequence>
<evidence type="ECO:0000256" key="5">
    <source>
        <dbReference type="ARBA" id="ARBA00023134"/>
    </source>
</evidence>
<evidence type="ECO:0000256" key="2">
    <source>
        <dbReference type="ARBA" id="ARBA00022741"/>
    </source>
</evidence>
<dbReference type="PROSITE" id="PS51718">
    <property type="entry name" value="G_DYNAMIN_2"/>
    <property type="match status" value="1"/>
</dbReference>
<dbReference type="Gene3D" id="3.40.50.300">
    <property type="entry name" value="P-loop containing nucleotide triphosphate hydrolases"/>
    <property type="match status" value="1"/>
</dbReference>
<keyword evidence="4" id="KW-0175">Coiled coil</keyword>
<accession>A0AAD5YGX5</accession>
<dbReference type="SUPFAM" id="SSF52540">
    <property type="entry name" value="P-loop containing nucleoside triphosphate hydrolases"/>
    <property type="match status" value="1"/>
</dbReference>
<evidence type="ECO:0000256" key="7">
    <source>
        <dbReference type="SAM" id="MobiDB-lite"/>
    </source>
</evidence>
<keyword evidence="10" id="KW-1185">Reference proteome</keyword>
<keyword evidence="5" id="KW-0342">GTP-binding</keyword>
<dbReference type="EMBL" id="JANAWD010000330">
    <property type="protein sequence ID" value="KAJ3481275.1"/>
    <property type="molecule type" value="Genomic_DNA"/>
</dbReference>
<dbReference type="GO" id="GO:0008053">
    <property type="term" value="P:mitochondrial fusion"/>
    <property type="evidence" value="ECO:0007669"/>
    <property type="project" value="TreeGrafter"/>
</dbReference>
<keyword evidence="3" id="KW-0378">Hydrolase</keyword>
<name>A0AAD5YGX5_9APHY</name>
<proteinExistence type="predicted"/>
<dbReference type="InterPro" id="IPR027417">
    <property type="entry name" value="P-loop_NTPase"/>
</dbReference>
<comment type="subcellular location">
    <subcellularLocation>
        <location evidence="1">Membrane</location>
    </subcellularLocation>
</comment>
<dbReference type="AlphaFoldDB" id="A0AAD5YGX5"/>
<evidence type="ECO:0000256" key="6">
    <source>
        <dbReference type="ARBA" id="ARBA00023136"/>
    </source>
</evidence>
<evidence type="ECO:0000313" key="10">
    <source>
        <dbReference type="Proteomes" id="UP001212997"/>
    </source>
</evidence>
<evidence type="ECO:0000313" key="9">
    <source>
        <dbReference type="EMBL" id="KAJ3481275.1"/>
    </source>
</evidence>
<dbReference type="InterPro" id="IPR027094">
    <property type="entry name" value="Mitofusin_fam"/>
</dbReference>
<evidence type="ECO:0000256" key="3">
    <source>
        <dbReference type="ARBA" id="ARBA00022801"/>
    </source>
</evidence>
<organism evidence="9 10">
    <name type="scientific">Meripilus lineatus</name>
    <dbReference type="NCBI Taxonomy" id="2056292"/>
    <lineage>
        <taxon>Eukaryota</taxon>
        <taxon>Fungi</taxon>
        <taxon>Dikarya</taxon>
        <taxon>Basidiomycota</taxon>
        <taxon>Agaricomycotina</taxon>
        <taxon>Agaricomycetes</taxon>
        <taxon>Polyporales</taxon>
        <taxon>Meripilaceae</taxon>
        <taxon>Meripilus</taxon>
    </lineage>
</organism>
<keyword evidence="2" id="KW-0547">Nucleotide-binding</keyword>
<feature type="compositionally biased region" description="Polar residues" evidence="7">
    <location>
        <begin position="1"/>
        <end position="10"/>
    </location>
</feature>
<dbReference type="GO" id="GO:0005741">
    <property type="term" value="C:mitochondrial outer membrane"/>
    <property type="evidence" value="ECO:0007669"/>
    <property type="project" value="TreeGrafter"/>
</dbReference>
<dbReference type="PANTHER" id="PTHR10465:SF0">
    <property type="entry name" value="SARCALUMENIN"/>
    <property type="match status" value="1"/>
</dbReference>
<evidence type="ECO:0000256" key="4">
    <source>
        <dbReference type="ARBA" id="ARBA00023054"/>
    </source>
</evidence>
<protein>
    <recommendedName>
        <fullName evidence="8">Dynamin-type G domain-containing protein</fullName>
    </recommendedName>
</protein>
<evidence type="ECO:0000256" key="1">
    <source>
        <dbReference type="ARBA" id="ARBA00004370"/>
    </source>
</evidence>
<dbReference type="Proteomes" id="UP001212997">
    <property type="component" value="Unassembled WGS sequence"/>
</dbReference>
<comment type="caution">
    <text evidence="9">The sequence shown here is derived from an EMBL/GenBank/DDBJ whole genome shotgun (WGS) entry which is preliminary data.</text>
</comment>
<dbReference type="InterPro" id="IPR030381">
    <property type="entry name" value="G_DYNAMIN_dom"/>
</dbReference>
<feature type="region of interest" description="Disordered" evidence="7">
    <location>
        <begin position="1"/>
        <end position="29"/>
    </location>
</feature>
<feature type="domain" description="Dynamin-type G" evidence="8">
    <location>
        <begin position="143"/>
        <end position="297"/>
    </location>
</feature>
<reference evidence="9" key="1">
    <citation type="submission" date="2022-07" db="EMBL/GenBank/DDBJ databases">
        <title>Genome Sequence of Physisporinus lineatus.</title>
        <authorList>
            <person name="Buettner E."/>
        </authorList>
    </citation>
    <scope>NUCLEOTIDE SEQUENCE</scope>
    <source>
        <strain evidence="9">VT162</strain>
    </source>
</reference>
<evidence type="ECO:0000259" key="8">
    <source>
        <dbReference type="PROSITE" id="PS51718"/>
    </source>
</evidence>
<dbReference type="GO" id="GO:0051646">
    <property type="term" value="P:mitochondrion localization"/>
    <property type="evidence" value="ECO:0007669"/>
    <property type="project" value="TreeGrafter"/>
</dbReference>
<dbReference type="Pfam" id="PF00350">
    <property type="entry name" value="Dynamin_N"/>
    <property type="match status" value="1"/>
</dbReference>
<dbReference type="PANTHER" id="PTHR10465">
    <property type="entry name" value="TRANSMEMBRANE GTPASE FZO1"/>
    <property type="match status" value="1"/>
</dbReference>
<keyword evidence="6" id="KW-0472">Membrane</keyword>